<dbReference type="EMBL" id="JADHEI010000042">
    <property type="protein sequence ID" value="MBF2735560.1"/>
    <property type="molecule type" value="Genomic_DNA"/>
</dbReference>
<dbReference type="InterPro" id="IPR036770">
    <property type="entry name" value="Ankyrin_rpt-contain_sf"/>
</dbReference>
<name>A0A930UCU3_9GAMM</name>
<evidence type="ECO:0000313" key="2">
    <source>
        <dbReference type="Proteomes" id="UP000604381"/>
    </source>
</evidence>
<organism evidence="1 2">
    <name type="scientific">Candidatus Amphirhobacter heronislandensis</name>
    <dbReference type="NCBI Taxonomy" id="1732024"/>
    <lineage>
        <taxon>Bacteria</taxon>
        <taxon>Pseudomonadati</taxon>
        <taxon>Pseudomonadota</taxon>
        <taxon>Gammaproteobacteria</taxon>
        <taxon>Candidatus Tethybacterales</taxon>
        <taxon>Candidatus Tethybacteraceae</taxon>
        <taxon>Candidatus Amphirhobacter</taxon>
    </lineage>
</organism>
<evidence type="ECO:0000313" key="1">
    <source>
        <dbReference type="EMBL" id="MBF2735560.1"/>
    </source>
</evidence>
<dbReference type="AlphaFoldDB" id="A0A930UCU3"/>
<keyword evidence="2" id="KW-1185">Reference proteome</keyword>
<reference evidence="1" key="1">
    <citation type="submission" date="2020-10" db="EMBL/GenBank/DDBJ databases">
        <title>An improved Amphimedon queenslandica hologenome assembly reveals how three proteobacterial symbionts can extend the metabolic phenotypic of their marine sponge host.</title>
        <authorList>
            <person name="Degnan B."/>
            <person name="Degnan S."/>
            <person name="Xiang X."/>
        </authorList>
    </citation>
    <scope>NUCLEOTIDE SEQUENCE</scope>
    <source>
        <strain evidence="1">AqS2</strain>
    </source>
</reference>
<dbReference type="Proteomes" id="UP000604381">
    <property type="component" value="Unassembled WGS sequence"/>
</dbReference>
<protein>
    <submittedName>
        <fullName evidence="1">Uncharacterized protein</fullName>
    </submittedName>
</protein>
<proteinExistence type="predicted"/>
<sequence length="174" mass="20072">MTERLSFEDCGGGSGGSIGARWRNHVFMKWHKIAYKYEHRVELKNGYTLDQFKIDMDNVLTSPELINCQSYNKTTVAHISASFASIETAKWAVSKDIDLTITDNHGRTAYDVVLLLIKQFTENKNGVYPPTPENLARLERWNRLTTILSPTPRPLHRRREYARELRKSSDQSDI</sequence>
<gene>
    <name evidence="1" type="ORF">ISN26_05735</name>
</gene>
<accession>A0A930UCU3</accession>
<dbReference type="SUPFAM" id="SSF48403">
    <property type="entry name" value="Ankyrin repeat"/>
    <property type="match status" value="1"/>
</dbReference>
<comment type="caution">
    <text evidence="1">The sequence shown here is derived from an EMBL/GenBank/DDBJ whole genome shotgun (WGS) entry which is preliminary data.</text>
</comment>
<dbReference type="Gene3D" id="1.25.40.20">
    <property type="entry name" value="Ankyrin repeat-containing domain"/>
    <property type="match status" value="1"/>
</dbReference>